<dbReference type="GO" id="GO:0006893">
    <property type="term" value="P:Golgi to plasma membrane transport"/>
    <property type="evidence" value="ECO:0007669"/>
    <property type="project" value="TreeGrafter"/>
</dbReference>
<dbReference type="GO" id="GO:0034044">
    <property type="term" value="C:exomer complex"/>
    <property type="evidence" value="ECO:0007669"/>
    <property type="project" value="TreeGrafter"/>
</dbReference>
<protein>
    <submittedName>
        <fullName evidence="1">CHS6</fullName>
    </submittedName>
</protein>
<reference evidence="1 2" key="1">
    <citation type="journal article" date="2021" name="DNA Res.">
        <title>Genome analysis of Candida subhashii reveals its hybrid nature and dual mitochondrial genome conformations.</title>
        <authorList>
            <person name="Mixao V."/>
            <person name="Hegedusova E."/>
            <person name="Saus E."/>
            <person name="Pryszcz L.P."/>
            <person name="Cillingova A."/>
            <person name="Nosek J."/>
            <person name="Gabaldon T."/>
        </authorList>
    </citation>
    <scope>NUCLEOTIDE SEQUENCE [LARGE SCALE GENOMIC DNA]</scope>
    <source>
        <strain evidence="1 2">CBS 10753</strain>
    </source>
</reference>
<accession>A0A8J5UGL3</accession>
<dbReference type="PANTHER" id="PTHR31975">
    <property type="entry name" value="BUD SITE SELECTION PROTEIN 7-RELATED"/>
    <property type="match status" value="1"/>
</dbReference>
<dbReference type="AlphaFoldDB" id="A0A8J5UGL3"/>
<dbReference type="Pfam" id="PF09295">
    <property type="entry name" value="ChAPs"/>
    <property type="match status" value="1"/>
</dbReference>
<comment type="caution">
    <text evidence="1">The sequence shown here is derived from an EMBL/GenBank/DDBJ whole genome shotgun (WGS) entry which is preliminary data.</text>
</comment>
<dbReference type="InterPro" id="IPR015374">
    <property type="entry name" value="ChAPs"/>
</dbReference>
<dbReference type="GeneID" id="73472928"/>
<evidence type="ECO:0000313" key="1">
    <source>
        <dbReference type="EMBL" id="KAG7660362.1"/>
    </source>
</evidence>
<dbReference type="OrthoDB" id="434695at2759"/>
<proteinExistence type="predicted"/>
<dbReference type="EMBL" id="JAGSYN010000321">
    <property type="protein sequence ID" value="KAG7660362.1"/>
    <property type="molecule type" value="Genomic_DNA"/>
</dbReference>
<dbReference type="PANTHER" id="PTHR31975:SF1">
    <property type="entry name" value="BUD SITE SELECTION PROTEIN 7-RELATED"/>
    <property type="match status" value="1"/>
</dbReference>
<sequence length="933" mass="106158">MEKSKISPLPIAATSSSALPFSLSNNNSVTILPLNNTRFEKPLGSTTTPRLRETSFGQTLGIRTKFQETIGGENCVGPPDLVHRAIYAGSRSALYHHTDFTYPDSDKNDDKESDDGYVGYYHYVNGIRFEKLEQDIQKYICEILGIEREQDLFYFKPTSLEKLGSTKREIIVTYCTYNIFNKSDFRARFVIQPPGIISPGPGGGAAHNAHSKRSLVLMDSTFQIIPTNTESQRSRKIVSFNSDTIQDLSRSYWEELRASHLIRLFHHTDNPETQLTGLVNYTHFIDNKEALISSMIILIKLLPKGSLAGVRSSYGTPTACGNKEDALYKTNYYRNKLIDTLLRLGSLDISGEVCEIAIKQIKSRYHFGNDNGDWDFVNLKLLKIQRGTNKELEYLSLINSSIRYHGLYTTQSALILLDQVSFLISKERYDLALDIAKKCVLILPLDYDCWYYLALSYILVKDFENALLVINSFPISMNNNKSYSSADIVEGGIKDLYMSIFIDRLNTYEIEEEISSATFNEFFPHPKVRSSTNYPSNLRSKKPPHAEVELGSIQKLWHDSFLFHPHLRHPIVGPYFTQSPLVNGSALEIASVETNLIKLCGPNSAKNILASQSAGTANCSLLDFSRKSTWARTYDLLSLLVALIGWEQIIATKETVFHSSSTELRDDSSSQISSYVVNHESSKERLVTCENWLDQLFVIIYEDLRTLMIIGSNKAQQRSALEWEMIGLLGWLVKYNLRESISSLVTSVVGTNVEGGFDYFGTIQVLEIYDEFVLSDICDSCIDTYHDNYDGKFLSNKLILKVSSKDMFDSLIKSLEQEYLTLDFILLCVMKLISWNIRWNQYTPNYLIMKILSTLILKYDSIYIMTRLKIAFEQHKKQITKHNKFTLAALLGGGSSSKSKHNQDQKQAFEFNDDDTIYQYMETLISWIDSLKT</sequence>
<gene>
    <name evidence="1" type="ORF">J8A68_006129</name>
</gene>
<dbReference type="RefSeq" id="XP_049260596.1">
    <property type="nucleotide sequence ID" value="XM_049410267.1"/>
</dbReference>
<organism evidence="1 2">
    <name type="scientific">[Candida] subhashii</name>
    <dbReference type="NCBI Taxonomy" id="561895"/>
    <lineage>
        <taxon>Eukaryota</taxon>
        <taxon>Fungi</taxon>
        <taxon>Dikarya</taxon>
        <taxon>Ascomycota</taxon>
        <taxon>Saccharomycotina</taxon>
        <taxon>Pichiomycetes</taxon>
        <taxon>Debaryomycetaceae</taxon>
        <taxon>Spathaspora</taxon>
    </lineage>
</organism>
<dbReference type="Proteomes" id="UP000694255">
    <property type="component" value="Unassembled WGS sequence"/>
</dbReference>
<name>A0A8J5UGL3_9ASCO</name>
<evidence type="ECO:0000313" key="2">
    <source>
        <dbReference type="Proteomes" id="UP000694255"/>
    </source>
</evidence>
<keyword evidence="2" id="KW-1185">Reference proteome</keyword>